<proteinExistence type="predicted"/>
<evidence type="ECO:0000256" key="1">
    <source>
        <dbReference type="SAM" id="MobiDB-lite"/>
    </source>
</evidence>
<feature type="compositionally biased region" description="Low complexity" evidence="1">
    <location>
        <begin position="98"/>
        <end position="110"/>
    </location>
</feature>
<dbReference type="Proteomes" id="UP000237846">
    <property type="component" value="Unassembled WGS sequence"/>
</dbReference>
<organism evidence="2 3">
    <name type="scientific">Allonocardiopsis opalescens</name>
    <dbReference type="NCBI Taxonomy" id="1144618"/>
    <lineage>
        <taxon>Bacteria</taxon>
        <taxon>Bacillati</taxon>
        <taxon>Actinomycetota</taxon>
        <taxon>Actinomycetes</taxon>
        <taxon>Streptosporangiales</taxon>
        <taxon>Allonocardiopsis</taxon>
    </lineage>
</organism>
<feature type="compositionally biased region" description="Low complexity" evidence="1">
    <location>
        <begin position="1"/>
        <end position="12"/>
    </location>
</feature>
<comment type="caution">
    <text evidence="2">The sequence shown here is derived from an EMBL/GenBank/DDBJ whole genome shotgun (WGS) entry which is preliminary data.</text>
</comment>
<dbReference type="EMBL" id="PVZC01000005">
    <property type="protein sequence ID" value="PRX98108.1"/>
    <property type="molecule type" value="Genomic_DNA"/>
</dbReference>
<evidence type="ECO:0000313" key="2">
    <source>
        <dbReference type="EMBL" id="PRX98108.1"/>
    </source>
</evidence>
<feature type="compositionally biased region" description="Acidic residues" evidence="1">
    <location>
        <begin position="28"/>
        <end position="45"/>
    </location>
</feature>
<dbReference type="AlphaFoldDB" id="A0A2T0Q362"/>
<protein>
    <submittedName>
        <fullName evidence="2">Uncharacterized protein</fullName>
    </submittedName>
</protein>
<reference evidence="2 3" key="1">
    <citation type="submission" date="2018-03" db="EMBL/GenBank/DDBJ databases">
        <title>Genomic Encyclopedia of Archaeal and Bacterial Type Strains, Phase II (KMG-II): from individual species to whole genera.</title>
        <authorList>
            <person name="Goeker M."/>
        </authorList>
    </citation>
    <scope>NUCLEOTIDE SEQUENCE [LARGE SCALE GENOMIC DNA]</scope>
    <source>
        <strain evidence="2 3">DSM 45601</strain>
    </source>
</reference>
<feature type="compositionally biased region" description="Basic and acidic residues" evidence="1">
    <location>
        <begin position="46"/>
        <end position="66"/>
    </location>
</feature>
<feature type="region of interest" description="Disordered" evidence="1">
    <location>
        <begin position="1"/>
        <end position="145"/>
    </location>
</feature>
<sequence length="413" mass="44776">MIGRAAAELRAAAQERDPHTGLTRLEQLDQEIDAGLDTQDTDAEATEDRPLDPDEASRERHLEEWIRTTAAARSGALRHESTPAEAAPSDEARPSENRAAAAVTATRQTTDNNGDGEPPRPLSQSDTEGEPPGPSAPAVTDRPPAPMATLTRAAVGWGLGDRVAATLDRRDPVLGQAFTDLTTVMDSGRLAGTPERQEIICRDHLRKLSGTEPNNALGAAAELHAAATILHTGELAPTGKIAMSAGRREPLDLGTGRRIDVSPVSEADLVFAGRDGRVHLHEVKNTARALANKLRRNTDQLDKMVDWRGRDQDNRRIAVHITTDQGWTGLLGLINASKPGSYAINELIRFDVPLRLGSHDLAPAELARLRDATVACLENRESSDETLREWFARCIPDLDAARDFLRPHGVDFL</sequence>
<keyword evidence="3" id="KW-1185">Reference proteome</keyword>
<gene>
    <name evidence="2" type="ORF">CLV72_105461</name>
</gene>
<dbReference type="RefSeq" id="WP_106248170.1">
    <property type="nucleotide sequence ID" value="NZ_PVZC01000005.1"/>
</dbReference>
<name>A0A2T0Q362_9ACTN</name>
<accession>A0A2T0Q362</accession>
<evidence type="ECO:0000313" key="3">
    <source>
        <dbReference type="Proteomes" id="UP000237846"/>
    </source>
</evidence>
<dbReference type="OrthoDB" id="7057664at2"/>